<sequence length="292" mass="34134">MEQELADLKKQVLTLQKELSRVSDEAEIRKLHHKYGYYLDKCLYNEVIALFSNRPDTFVEFLGSRYLGKSGITRLYKHRFAQTFVNGRNGPIHGFLLDHIMMQDIVDVSPSGKHAWCRMRALMQAGTHSSVEQDVPLGHRQWWEGGVYENEYVKEEDGVWRLWRYRYFPFWHADFEKGWSLTKENYVPWPEKTFPEDPLGPDEILEQKMLWPDTRVVPFHYPHPVTGERVKGDDLRAPRYGEGVEEGEGGCEEPLVLELPGGKKWEGAEERESRRGERVLPELLQDKAEVAE</sequence>
<dbReference type="SUPFAM" id="SSF54427">
    <property type="entry name" value="NTF2-like"/>
    <property type="match status" value="1"/>
</dbReference>
<proteinExistence type="predicted"/>
<evidence type="ECO:0000259" key="2">
    <source>
        <dbReference type="Pfam" id="PF13577"/>
    </source>
</evidence>
<gene>
    <name evidence="3" type="ORF">B0T20DRAFT_447811</name>
</gene>
<dbReference type="EMBL" id="JAUTDP010000015">
    <property type="protein sequence ID" value="KAK3388454.1"/>
    <property type="molecule type" value="Genomic_DNA"/>
</dbReference>
<evidence type="ECO:0000256" key="1">
    <source>
        <dbReference type="SAM" id="MobiDB-lite"/>
    </source>
</evidence>
<comment type="caution">
    <text evidence="3">The sequence shown here is derived from an EMBL/GenBank/DDBJ whole genome shotgun (WGS) entry which is preliminary data.</text>
</comment>
<dbReference type="InterPro" id="IPR032710">
    <property type="entry name" value="NTF2-like_dom_sf"/>
</dbReference>
<feature type="domain" description="SnoaL-like" evidence="2">
    <location>
        <begin position="21"/>
        <end position="166"/>
    </location>
</feature>
<organism evidence="3 4">
    <name type="scientific">Sordaria brevicollis</name>
    <dbReference type="NCBI Taxonomy" id="83679"/>
    <lineage>
        <taxon>Eukaryota</taxon>
        <taxon>Fungi</taxon>
        <taxon>Dikarya</taxon>
        <taxon>Ascomycota</taxon>
        <taxon>Pezizomycotina</taxon>
        <taxon>Sordariomycetes</taxon>
        <taxon>Sordariomycetidae</taxon>
        <taxon>Sordariales</taxon>
        <taxon>Sordariaceae</taxon>
        <taxon>Sordaria</taxon>
    </lineage>
</organism>
<name>A0AAE0NVR9_SORBR</name>
<dbReference type="Pfam" id="PF13577">
    <property type="entry name" value="SnoaL_4"/>
    <property type="match status" value="1"/>
</dbReference>
<evidence type="ECO:0000313" key="4">
    <source>
        <dbReference type="Proteomes" id="UP001281003"/>
    </source>
</evidence>
<evidence type="ECO:0000313" key="3">
    <source>
        <dbReference type="EMBL" id="KAK3388454.1"/>
    </source>
</evidence>
<reference evidence="3" key="1">
    <citation type="journal article" date="2023" name="Mol. Phylogenet. Evol.">
        <title>Genome-scale phylogeny and comparative genomics of the fungal order Sordariales.</title>
        <authorList>
            <person name="Hensen N."/>
            <person name="Bonometti L."/>
            <person name="Westerberg I."/>
            <person name="Brannstrom I.O."/>
            <person name="Guillou S."/>
            <person name="Cros-Aarteil S."/>
            <person name="Calhoun S."/>
            <person name="Haridas S."/>
            <person name="Kuo A."/>
            <person name="Mondo S."/>
            <person name="Pangilinan J."/>
            <person name="Riley R."/>
            <person name="LaButti K."/>
            <person name="Andreopoulos B."/>
            <person name="Lipzen A."/>
            <person name="Chen C."/>
            <person name="Yan M."/>
            <person name="Daum C."/>
            <person name="Ng V."/>
            <person name="Clum A."/>
            <person name="Steindorff A."/>
            <person name="Ohm R.A."/>
            <person name="Martin F."/>
            <person name="Silar P."/>
            <person name="Natvig D.O."/>
            <person name="Lalanne C."/>
            <person name="Gautier V."/>
            <person name="Ament-Velasquez S.L."/>
            <person name="Kruys A."/>
            <person name="Hutchinson M.I."/>
            <person name="Powell A.J."/>
            <person name="Barry K."/>
            <person name="Miller A.N."/>
            <person name="Grigoriev I.V."/>
            <person name="Debuchy R."/>
            <person name="Gladieux P."/>
            <person name="Hiltunen Thoren M."/>
            <person name="Johannesson H."/>
        </authorList>
    </citation>
    <scope>NUCLEOTIDE SEQUENCE</scope>
    <source>
        <strain evidence="3">FGSC 1904</strain>
    </source>
</reference>
<dbReference type="Gene3D" id="3.10.450.50">
    <property type="match status" value="1"/>
</dbReference>
<feature type="compositionally biased region" description="Basic and acidic residues" evidence="1">
    <location>
        <begin position="261"/>
        <end position="292"/>
    </location>
</feature>
<keyword evidence="4" id="KW-1185">Reference proteome</keyword>
<reference evidence="3" key="2">
    <citation type="submission" date="2023-07" db="EMBL/GenBank/DDBJ databases">
        <authorList>
            <consortium name="Lawrence Berkeley National Laboratory"/>
            <person name="Haridas S."/>
            <person name="Hensen N."/>
            <person name="Bonometti L."/>
            <person name="Westerberg I."/>
            <person name="Brannstrom I.O."/>
            <person name="Guillou S."/>
            <person name="Cros-Aarteil S."/>
            <person name="Calhoun S."/>
            <person name="Kuo A."/>
            <person name="Mondo S."/>
            <person name="Pangilinan J."/>
            <person name="Riley R."/>
            <person name="LaButti K."/>
            <person name="Andreopoulos B."/>
            <person name="Lipzen A."/>
            <person name="Chen C."/>
            <person name="Yanf M."/>
            <person name="Daum C."/>
            <person name="Ng V."/>
            <person name="Clum A."/>
            <person name="Steindorff A."/>
            <person name="Ohm R."/>
            <person name="Martin F."/>
            <person name="Silar P."/>
            <person name="Natvig D."/>
            <person name="Lalanne C."/>
            <person name="Gautier V."/>
            <person name="Ament-velasquez S.L."/>
            <person name="Kruys A."/>
            <person name="Hutchinson M.I."/>
            <person name="Powell A.J."/>
            <person name="Barry K."/>
            <person name="Miller A.N."/>
            <person name="Grigoriev I.V."/>
            <person name="Debuchy R."/>
            <person name="Gladieux P."/>
            <person name="Thoren M.H."/>
            <person name="Johannesson H."/>
        </authorList>
    </citation>
    <scope>NUCLEOTIDE SEQUENCE</scope>
    <source>
        <strain evidence="3">FGSC 1904</strain>
    </source>
</reference>
<dbReference type="AlphaFoldDB" id="A0AAE0NVR9"/>
<dbReference type="Proteomes" id="UP001281003">
    <property type="component" value="Unassembled WGS sequence"/>
</dbReference>
<protein>
    <submittedName>
        <fullName evidence="3">SnoaL-like domain-containing protein</fullName>
    </submittedName>
</protein>
<dbReference type="InterPro" id="IPR037401">
    <property type="entry name" value="SnoaL-like"/>
</dbReference>
<feature type="region of interest" description="Disordered" evidence="1">
    <location>
        <begin position="241"/>
        <end position="292"/>
    </location>
</feature>
<accession>A0AAE0NVR9</accession>